<gene>
    <name evidence="1" type="primary">tssB</name>
    <name evidence="1" type="ORF">FLL46_08225</name>
</gene>
<dbReference type="PANTHER" id="PTHR35850">
    <property type="entry name" value="CYTOPLASMIC PROTEIN-RELATED"/>
    <property type="match status" value="1"/>
</dbReference>
<evidence type="ECO:0000313" key="2">
    <source>
        <dbReference type="Proteomes" id="UP000315439"/>
    </source>
</evidence>
<protein>
    <submittedName>
        <fullName evidence="1">Type VI secretion system contractile sheath small subunit</fullName>
    </submittedName>
</protein>
<organism evidence="1 2">
    <name type="scientific">Aliikangiella coralliicola</name>
    <dbReference type="NCBI Taxonomy" id="2592383"/>
    <lineage>
        <taxon>Bacteria</taxon>
        <taxon>Pseudomonadati</taxon>
        <taxon>Pseudomonadota</taxon>
        <taxon>Gammaproteobacteria</taxon>
        <taxon>Oceanospirillales</taxon>
        <taxon>Pleioneaceae</taxon>
        <taxon>Aliikangiella</taxon>
    </lineage>
</organism>
<dbReference type="PANTHER" id="PTHR35850:SF2">
    <property type="entry name" value="TYPE VI SECRETION SYSTEM CONTRACTILE SHEATH SMALL SUBUNIT"/>
    <property type="match status" value="1"/>
</dbReference>
<keyword evidence="2" id="KW-1185">Reference proteome</keyword>
<accession>A0A545UGA5</accession>
<dbReference type="NCBIfam" id="TIGR03358">
    <property type="entry name" value="VI_chp_5"/>
    <property type="match status" value="1"/>
</dbReference>
<dbReference type="OrthoDB" id="9789942at2"/>
<dbReference type="EMBL" id="VIKS01000004">
    <property type="protein sequence ID" value="TQV88501.1"/>
    <property type="molecule type" value="Genomic_DNA"/>
</dbReference>
<evidence type="ECO:0000313" key="1">
    <source>
        <dbReference type="EMBL" id="TQV88501.1"/>
    </source>
</evidence>
<dbReference type="Pfam" id="PF05591">
    <property type="entry name" value="T6SS_VipA"/>
    <property type="match status" value="1"/>
</dbReference>
<comment type="caution">
    <text evidence="1">The sequence shown here is derived from an EMBL/GenBank/DDBJ whole genome shotgun (WGS) entry which is preliminary data.</text>
</comment>
<name>A0A545UGA5_9GAMM</name>
<reference evidence="1 2" key="1">
    <citation type="submission" date="2019-07" db="EMBL/GenBank/DDBJ databases">
        <title>Draft genome for Aliikangiella sp. M105.</title>
        <authorList>
            <person name="Wang G."/>
        </authorList>
    </citation>
    <scope>NUCLEOTIDE SEQUENCE [LARGE SCALE GENOMIC DNA]</scope>
    <source>
        <strain evidence="1 2">M105</strain>
    </source>
</reference>
<dbReference type="Proteomes" id="UP000315439">
    <property type="component" value="Unassembled WGS sequence"/>
</dbReference>
<sequence length="170" mass="19340">MSIQDILPKSRLTLRYRTEISGQPEDIELPLRILMVGDFSGKSTKKPAFQDRDILQFDGKNTNAILEKMKVKVAVQDSEENIHKIPIENVDSFLPSSVCDSIKKMNDMIESKKMLNHLLSSLNNSTKFRNAIKSLVENKQSMDDLKELMAPSYQEKATLPEMLTKQPENA</sequence>
<dbReference type="InterPro" id="IPR008312">
    <property type="entry name" value="T6SS_TssB1"/>
</dbReference>
<proteinExistence type="predicted"/>
<dbReference type="RefSeq" id="WP_142893009.1">
    <property type="nucleotide sequence ID" value="NZ_ML660162.1"/>
</dbReference>
<dbReference type="AlphaFoldDB" id="A0A545UGA5"/>